<dbReference type="EMBL" id="SORE01000012">
    <property type="protein sequence ID" value="TDY47668.1"/>
    <property type="molecule type" value="Genomic_DNA"/>
</dbReference>
<evidence type="ECO:0000313" key="3">
    <source>
        <dbReference type="Proteomes" id="UP000295509"/>
    </source>
</evidence>
<evidence type="ECO:0000313" key="2">
    <source>
        <dbReference type="EMBL" id="TDY47668.1"/>
    </source>
</evidence>
<accession>A0A4R8LN32</accession>
<sequence length="133" mass="14514">MPTRNRTVLHLTQTMIGALLVTGSLAAQAANLGFLHDTPISNMTQADIDSLKAAAFNALDKQKDGDTVTWTNEGSRNSVRVNAQMTIQDTATEGTSTCRTVRVVLNARGQSMNLGPRYCRQGTTGKWVLQRRH</sequence>
<name>A0A4R8LN32_9BURK</name>
<evidence type="ECO:0008006" key="4">
    <source>
        <dbReference type="Google" id="ProtNLM"/>
    </source>
</evidence>
<keyword evidence="3" id="KW-1185">Reference proteome</keyword>
<gene>
    <name evidence="2" type="ORF">BX592_11253</name>
</gene>
<dbReference type="RefSeq" id="WP_134192999.1">
    <property type="nucleotide sequence ID" value="NZ_JBHLUW010000015.1"/>
</dbReference>
<evidence type="ECO:0000256" key="1">
    <source>
        <dbReference type="SAM" id="SignalP"/>
    </source>
</evidence>
<comment type="caution">
    <text evidence="2">The sequence shown here is derived from an EMBL/GenBank/DDBJ whole genome shotgun (WGS) entry which is preliminary data.</text>
</comment>
<dbReference type="AlphaFoldDB" id="A0A4R8LN32"/>
<dbReference type="OrthoDB" id="8775956at2"/>
<proteinExistence type="predicted"/>
<reference evidence="2 3" key="1">
    <citation type="submission" date="2019-03" db="EMBL/GenBank/DDBJ databases">
        <title>Genomic Encyclopedia of Type Strains, Phase III (KMG-III): the genomes of soil and plant-associated and newly described type strains.</title>
        <authorList>
            <person name="Whitman W."/>
        </authorList>
    </citation>
    <scope>NUCLEOTIDE SEQUENCE [LARGE SCALE GENOMIC DNA]</scope>
    <source>
        <strain evidence="2 3">LMG 29544</strain>
    </source>
</reference>
<protein>
    <recommendedName>
        <fullName evidence="4">Outer membrane surface antigen</fullName>
    </recommendedName>
</protein>
<keyword evidence="1" id="KW-0732">Signal</keyword>
<feature type="signal peptide" evidence="1">
    <location>
        <begin position="1"/>
        <end position="29"/>
    </location>
</feature>
<dbReference type="Proteomes" id="UP000295509">
    <property type="component" value="Unassembled WGS sequence"/>
</dbReference>
<feature type="chain" id="PRO_5020618578" description="Outer membrane surface antigen" evidence="1">
    <location>
        <begin position="30"/>
        <end position="133"/>
    </location>
</feature>
<organism evidence="2 3">
    <name type="scientific">Paraburkholderia rhizosphaerae</name>
    <dbReference type="NCBI Taxonomy" id="480658"/>
    <lineage>
        <taxon>Bacteria</taxon>
        <taxon>Pseudomonadati</taxon>
        <taxon>Pseudomonadota</taxon>
        <taxon>Betaproteobacteria</taxon>
        <taxon>Burkholderiales</taxon>
        <taxon>Burkholderiaceae</taxon>
        <taxon>Paraburkholderia</taxon>
    </lineage>
</organism>